<dbReference type="Gene3D" id="1.10.150.280">
    <property type="entry name" value="AF1531-like domain"/>
    <property type="match status" value="1"/>
</dbReference>
<keyword evidence="5" id="KW-0505">Motor protein</keyword>
<evidence type="ECO:0000256" key="3">
    <source>
        <dbReference type="ARBA" id="ARBA00022840"/>
    </source>
</evidence>
<dbReference type="Gene3D" id="3.40.850.10">
    <property type="entry name" value="Kinesin motor domain"/>
    <property type="match status" value="1"/>
</dbReference>
<dbReference type="PANTHER" id="PTHR24115:SF1000">
    <property type="entry name" value="KINESIN-LIKE PROTEIN KIF22"/>
    <property type="match status" value="1"/>
</dbReference>
<keyword evidence="2 5" id="KW-0547">Nucleotide-binding</keyword>
<comment type="caution">
    <text evidence="8">The sequence shown here is derived from an EMBL/GenBank/DDBJ whole genome shotgun (WGS) entry which is preliminary data.</text>
</comment>
<dbReference type="OrthoDB" id="3176171at2759"/>
<feature type="region of interest" description="Disordered" evidence="6">
    <location>
        <begin position="427"/>
        <end position="448"/>
    </location>
</feature>
<dbReference type="GO" id="GO:0016887">
    <property type="term" value="F:ATP hydrolysis activity"/>
    <property type="evidence" value="ECO:0007669"/>
    <property type="project" value="TreeGrafter"/>
</dbReference>
<evidence type="ECO:0000313" key="9">
    <source>
        <dbReference type="Proteomes" id="UP000597762"/>
    </source>
</evidence>
<dbReference type="InterPro" id="IPR010994">
    <property type="entry name" value="RuvA_2-like"/>
</dbReference>
<dbReference type="Pfam" id="PF12836">
    <property type="entry name" value="HHH_3"/>
    <property type="match status" value="1"/>
</dbReference>
<sequence length="562" mass="63895">MKVAVRVRPALNRDDHICVSTDKASITIFNQKNINENITYKSPTIFDINSNQKDVYADLVQPEVNHILEGKNVSIFAYGASGSGKTHTMLGSPVDPGIIPRLIQDLFDSFPCQTEYSYKMSFSYLEIYNEKILDLMSDNSENLPIRENVHQNIFVPNLTETEIGSFEDFFKVFGSASDNRTTATTYSSANSSSSHSVLLLKVVKTDLHTLKQCHLSKVFLVDLAGPEDNQLTGNEGSRFKKSALVNKSLFAFVDVIDAINHGNRPVLFRSSKLTRLLQVSFQNSLCGSSHIVLIVNIAPEAKHYHDTYCSLNFASKQKKIVDNPAVGELATAYNIKLPNSKQMHFIEKDKNAKENTKISLDSAKKLKLSSTGSEQSKSSVVDLKQQMLKMEESLKSQTYLNSKIPAKDQKLELHKVQTKNCTEMARTRTKIKDDQKSKLKNSRVKQSNDHKNLTCLKKDIKKEFTPRYFRSITTKNDYLLIENKQKNHRDDVLKILNSQCEKDLMLLHTVGKNRAQMIIKWNQYHGPFQQIEDLVHIPDLGKKYLTQFLHQNHLLGMDKENM</sequence>
<evidence type="ECO:0000256" key="2">
    <source>
        <dbReference type="ARBA" id="ARBA00022741"/>
    </source>
</evidence>
<dbReference type="SUPFAM" id="SSF52540">
    <property type="entry name" value="P-loop containing nucleoside triphosphate hydrolases"/>
    <property type="match status" value="1"/>
</dbReference>
<name>A0A812EGG7_ACAPH</name>
<evidence type="ECO:0000256" key="4">
    <source>
        <dbReference type="ARBA" id="ARBA00023212"/>
    </source>
</evidence>
<dbReference type="GO" id="GO:0005524">
    <property type="term" value="F:ATP binding"/>
    <property type="evidence" value="ECO:0007669"/>
    <property type="project" value="UniProtKB-UniRule"/>
</dbReference>
<dbReference type="AlphaFoldDB" id="A0A812EGG7"/>
<protein>
    <submittedName>
        <fullName evidence="8">KIF22</fullName>
    </submittedName>
</protein>
<organism evidence="8 9">
    <name type="scientific">Acanthosepion pharaonis</name>
    <name type="common">Pharaoh cuttlefish</name>
    <name type="synonym">Sepia pharaonis</name>
    <dbReference type="NCBI Taxonomy" id="158019"/>
    <lineage>
        <taxon>Eukaryota</taxon>
        <taxon>Metazoa</taxon>
        <taxon>Spiralia</taxon>
        <taxon>Lophotrochozoa</taxon>
        <taxon>Mollusca</taxon>
        <taxon>Cephalopoda</taxon>
        <taxon>Coleoidea</taxon>
        <taxon>Decapodiformes</taxon>
        <taxon>Sepiida</taxon>
        <taxon>Sepiina</taxon>
        <taxon>Sepiidae</taxon>
        <taxon>Acanthosepion</taxon>
    </lineage>
</organism>
<dbReference type="EMBL" id="CAHIKZ030005157">
    <property type="protein sequence ID" value="CAE1320142.1"/>
    <property type="molecule type" value="Genomic_DNA"/>
</dbReference>
<evidence type="ECO:0000313" key="8">
    <source>
        <dbReference type="EMBL" id="CAE1320142.1"/>
    </source>
</evidence>
<dbReference type="GO" id="GO:0005874">
    <property type="term" value="C:microtubule"/>
    <property type="evidence" value="ECO:0007669"/>
    <property type="project" value="TreeGrafter"/>
</dbReference>
<keyword evidence="3 5" id="KW-0067">ATP-binding</keyword>
<dbReference type="InterPro" id="IPR027417">
    <property type="entry name" value="P-loop_NTPase"/>
</dbReference>
<dbReference type="GO" id="GO:0008574">
    <property type="term" value="F:plus-end-directed microtubule motor activity"/>
    <property type="evidence" value="ECO:0007669"/>
    <property type="project" value="TreeGrafter"/>
</dbReference>
<dbReference type="Pfam" id="PF00225">
    <property type="entry name" value="Kinesin"/>
    <property type="match status" value="1"/>
</dbReference>
<dbReference type="InterPro" id="IPR027640">
    <property type="entry name" value="Kinesin-like_fam"/>
</dbReference>
<feature type="domain" description="Kinesin motor" evidence="7">
    <location>
        <begin position="1"/>
        <end position="320"/>
    </location>
</feature>
<gene>
    <name evidence="8" type="ORF">SPHA_70427</name>
</gene>
<feature type="binding site" evidence="5">
    <location>
        <begin position="79"/>
        <end position="86"/>
    </location>
    <ligand>
        <name>ATP</name>
        <dbReference type="ChEBI" id="CHEBI:30616"/>
    </ligand>
</feature>
<dbReference type="PROSITE" id="PS50067">
    <property type="entry name" value="KINESIN_MOTOR_2"/>
    <property type="match status" value="1"/>
</dbReference>
<reference evidence="8" key="1">
    <citation type="submission" date="2021-01" db="EMBL/GenBank/DDBJ databases">
        <authorList>
            <person name="Li R."/>
            <person name="Bekaert M."/>
        </authorList>
    </citation>
    <scope>NUCLEOTIDE SEQUENCE</scope>
    <source>
        <strain evidence="8">Farmed</strain>
    </source>
</reference>
<dbReference type="PRINTS" id="PR00380">
    <property type="entry name" value="KINESINHEAVY"/>
</dbReference>
<evidence type="ECO:0000256" key="6">
    <source>
        <dbReference type="SAM" id="MobiDB-lite"/>
    </source>
</evidence>
<dbReference type="GO" id="GO:0008017">
    <property type="term" value="F:microtubule binding"/>
    <property type="evidence" value="ECO:0007669"/>
    <property type="project" value="InterPro"/>
</dbReference>
<keyword evidence="4" id="KW-0963">Cytoplasm</keyword>
<dbReference type="GO" id="GO:0005871">
    <property type="term" value="C:kinesin complex"/>
    <property type="evidence" value="ECO:0007669"/>
    <property type="project" value="TreeGrafter"/>
</dbReference>
<comment type="subcellular location">
    <subcellularLocation>
        <location evidence="1">Cytoplasm</location>
        <location evidence="1">Cytoskeleton</location>
    </subcellularLocation>
</comment>
<dbReference type="SMART" id="SM00129">
    <property type="entry name" value="KISc"/>
    <property type="match status" value="1"/>
</dbReference>
<dbReference type="PANTHER" id="PTHR24115">
    <property type="entry name" value="KINESIN-RELATED"/>
    <property type="match status" value="1"/>
</dbReference>
<proteinExistence type="inferred from homology"/>
<keyword evidence="9" id="KW-1185">Reference proteome</keyword>
<comment type="similarity">
    <text evidence="5">Belongs to the TRAFAC class myosin-kinesin ATPase superfamily. Kinesin family.</text>
</comment>
<evidence type="ECO:0000256" key="1">
    <source>
        <dbReference type="ARBA" id="ARBA00004245"/>
    </source>
</evidence>
<dbReference type="InterPro" id="IPR036961">
    <property type="entry name" value="Kinesin_motor_dom_sf"/>
</dbReference>
<evidence type="ECO:0000256" key="5">
    <source>
        <dbReference type="PROSITE-ProRule" id="PRU00283"/>
    </source>
</evidence>
<keyword evidence="4" id="KW-0206">Cytoskeleton</keyword>
<evidence type="ECO:0000259" key="7">
    <source>
        <dbReference type="PROSITE" id="PS50067"/>
    </source>
</evidence>
<dbReference type="InterPro" id="IPR001752">
    <property type="entry name" value="Kinesin_motor_dom"/>
</dbReference>
<accession>A0A812EGG7</accession>
<dbReference type="GO" id="GO:0007018">
    <property type="term" value="P:microtubule-based movement"/>
    <property type="evidence" value="ECO:0007669"/>
    <property type="project" value="InterPro"/>
</dbReference>
<dbReference type="Proteomes" id="UP000597762">
    <property type="component" value="Unassembled WGS sequence"/>
</dbReference>
<dbReference type="SUPFAM" id="SSF47781">
    <property type="entry name" value="RuvA domain 2-like"/>
    <property type="match status" value="1"/>
</dbReference>